<dbReference type="InterPro" id="IPR009045">
    <property type="entry name" value="Zn_M74/Hedgehog-like"/>
</dbReference>
<evidence type="ECO:0000256" key="9">
    <source>
        <dbReference type="ARBA" id="ARBA00023316"/>
    </source>
</evidence>
<gene>
    <name evidence="13" type="ORF">EXY25_00700</name>
</gene>
<evidence type="ECO:0000256" key="10">
    <source>
        <dbReference type="ARBA" id="ARBA00093448"/>
    </source>
</evidence>
<evidence type="ECO:0000256" key="7">
    <source>
        <dbReference type="ARBA" id="ARBA00022833"/>
    </source>
</evidence>
<evidence type="ECO:0000256" key="12">
    <source>
        <dbReference type="SAM" id="SignalP"/>
    </source>
</evidence>
<evidence type="ECO:0000313" key="13">
    <source>
        <dbReference type="EMBL" id="TAA47802.1"/>
    </source>
</evidence>
<accession>A0ABY1WSW6</accession>
<organism evidence="13 14">
    <name type="scientific">Corallincola spongiicola</name>
    <dbReference type="NCBI Taxonomy" id="2520508"/>
    <lineage>
        <taxon>Bacteria</taxon>
        <taxon>Pseudomonadati</taxon>
        <taxon>Pseudomonadota</taxon>
        <taxon>Gammaproteobacteria</taxon>
        <taxon>Alteromonadales</taxon>
        <taxon>Psychromonadaceae</taxon>
        <taxon>Corallincola</taxon>
    </lineage>
</organism>
<dbReference type="Gene3D" id="3.30.1380.10">
    <property type="match status" value="1"/>
</dbReference>
<keyword evidence="4" id="KW-0479">Metal-binding</keyword>
<feature type="signal peptide" evidence="12">
    <location>
        <begin position="1"/>
        <end position="27"/>
    </location>
</feature>
<keyword evidence="3" id="KW-0645">Protease</keyword>
<dbReference type="PANTHER" id="PTHR37425">
    <property type="match status" value="1"/>
</dbReference>
<keyword evidence="6" id="KW-0378">Hydrolase</keyword>
<proteinExistence type="inferred from homology"/>
<dbReference type="InterPro" id="IPR010275">
    <property type="entry name" value="MepK"/>
</dbReference>
<comment type="pathway">
    <text evidence="2">Cell wall biogenesis; cell wall polysaccharide biosynthesis.</text>
</comment>
<keyword evidence="8" id="KW-0482">Metalloprotease</keyword>
<evidence type="ECO:0000256" key="3">
    <source>
        <dbReference type="ARBA" id="ARBA00022670"/>
    </source>
</evidence>
<evidence type="ECO:0000313" key="14">
    <source>
        <dbReference type="Proteomes" id="UP000292544"/>
    </source>
</evidence>
<comment type="cofactor">
    <cofactor evidence="1">
        <name>Zn(2+)</name>
        <dbReference type="ChEBI" id="CHEBI:29105"/>
    </cofactor>
</comment>
<sequence>MKRRTFIKSVAGSLSAIALNTPLNAMASGSQEQPKYAPLKLHNLHTGERLAIAYADGTGYNADALAQIAHLLRDRRTKEVHPIDVRVLDFLSSISQQIGTEKEIGIISGYRSPKSNAKLANSSNGVAKRSLHMQGKAIDFRVNEVKLSQLRDIAWQCQSGGVGYYPKDQFIHIDCGRTRFWGWHPS</sequence>
<comment type="similarity">
    <text evidence="10">Belongs to the peptidase M15 family.</text>
</comment>
<comment type="caution">
    <text evidence="13">The sequence shown here is derived from an EMBL/GenBank/DDBJ whole genome shotgun (WGS) entry which is preliminary data.</text>
</comment>
<evidence type="ECO:0000256" key="8">
    <source>
        <dbReference type="ARBA" id="ARBA00023049"/>
    </source>
</evidence>
<evidence type="ECO:0000256" key="2">
    <source>
        <dbReference type="ARBA" id="ARBA00004776"/>
    </source>
</evidence>
<dbReference type="PANTHER" id="PTHR37425:SF1">
    <property type="entry name" value="OUTER MEMBRANE PROTEIN"/>
    <property type="match status" value="1"/>
</dbReference>
<dbReference type="Pfam" id="PF05951">
    <property type="entry name" value="Peptidase_M15_2"/>
    <property type="match status" value="1"/>
</dbReference>
<evidence type="ECO:0000256" key="4">
    <source>
        <dbReference type="ARBA" id="ARBA00022723"/>
    </source>
</evidence>
<protein>
    <recommendedName>
        <fullName evidence="11">Murein endopeptidase K</fullName>
    </recommendedName>
</protein>
<keyword evidence="9" id="KW-0961">Cell wall biogenesis/degradation</keyword>
<keyword evidence="5 12" id="KW-0732">Signal</keyword>
<keyword evidence="14" id="KW-1185">Reference proteome</keyword>
<dbReference type="EMBL" id="SHLY01000001">
    <property type="protein sequence ID" value="TAA47802.1"/>
    <property type="molecule type" value="Genomic_DNA"/>
</dbReference>
<reference evidence="14" key="1">
    <citation type="submission" date="2019-02" db="EMBL/GenBank/DDBJ databases">
        <title>Draft genome sequence of Muricauda sp. 176CP4-71.</title>
        <authorList>
            <person name="Park J.-S."/>
        </authorList>
    </citation>
    <scope>NUCLEOTIDE SEQUENCE [LARGE SCALE GENOMIC DNA]</scope>
    <source>
        <strain evidence="14">176GS2-150</strain>
    </source>
</reference>
<keyword evidence="7" id="KW-0862">Zinc</keyword>
<feature type="chain" id="PRO_5047389382" description="Murein endopeptidase K" evidence="12">
    <location>
        <begin position="28"/>
        <end position="186"/>
    </location>
</feature>
<evidence type="ECO:0000256" key="1">
    <source>
        <dbReference type="ARBA" id="ARBA00001947"/>
    </source>
</evidence>
<dbReference type="SUPFAM" id="SSF55166">
    <property type="entry name" value="Hedgehog/DD-peptidase"/>
    <property type="match status" value="1"/>
</dbReference>
<dbReference type="Proteomes" id="UP000292544">
    <property type="component" value="Unassembled WGS sequence"/>
</dbReference>
<evidence type="ECO:0000256" key="6">
    <source>
        <dbReference type="ARBA" id="ARBA00022801"/>
    </source>
</evidence>
<name>A0ABY1WSW6_9GAMM</name>
<evidence type="ECO:0000256" key="5">
    <source>
        <dbReference type="ARBA" id="ARBA00022729"/>
    </source>
</evidence>
<dbReference type="RefSeq" id="WP_130565358.1">
    <property type="nucleotide sequence ID" value="NZ_SHLY01000001.1"/>
</dbReference>
<evidence type="ECO:0000256" key="11">
    <source>
        <dbReference type="ARBA" id="ARBA00093666"/>
    </source>
</evidence>